<evidence type="ECO:0000313" key="1">
    <source>
        <dbReference type="EMBL" id="MCP1726590.1"/>
    </source>
</evidence>
<gene>
    <name evidence="1" type="ORF">J2T60_000555</name>
</gene>
<accession>A0ABT1G5M6</accession>
<dbReference type="Proteomes" id="UP001523550">
    <property type="component" value="Unassembled WGS sequence"/>
</dbReference>
<proteinExistence type="predicted"/>
<protein>
    <submittedName>
        <fullName evidence="1">Uncharacterized protein</fullName>
    </submittedName>
</protein>
<name>A0ABT1G5M6_9GAMM</name>
<keyword evidence="2" id="KW-1185">Reference proteome</keyword>
<dbReference type="EMBL" id="JALJYF010000001">
    <property type="protein sequence ID" value="MCP1726590.1"/>
    <property type="molecule type" value="Genomic_DNA"/>
</dbReference>
<evidence type="ECO:0000313" key="2">
    <source>
        <dbReference type="Proteomes" id="UP001523550"/>
    </source>
</evidence>
<reference evidence="1 2" key="1">
    <citation type="submission" date="2022-03" db="EMBL/GenBank/DDBJ databases">
        <title>Genomic Encyclopedia of Type Strains, Phase III (KMG-III): the genomes of soil and plant-associated and newly described type strains.</title>
        <authorList>
            <person name="Whitman W."/>
        </authorList>
    </citation>
    <scope>NUCLEOTIDE SEQUENCE [LARGE SCALE GENOMIC DNA]</scope>
    <source>
        <strain evidence="1 2">BSker1</strain>
    </source>
</reference>
<sequence length="82" mass="9247">MHQALCDTRQNTVVDEEIFLEGQARIARLQIARPVIINTMAKRQVLRPCGCTYRVELDKTQLLDGARQARRLEQGARNGVAA</sequence>
<organism evidence="1 2">
    <name type="scientific">Natronospira proteinivora</name>
    <dbReference type="NCBI Taxonomy" id="1807133"/>
    <lineage>
        <taxon>Bacteria</taxon>
        <taxon>Pseudomonadati</taxon>
        <taxon>Pseudomonadota</taxon>
        <taxon>Gammaproteobacteria</taxon>
        <taxon>Natronospirales</taxon>
        <taxon>Natronospiraceae</taxon>
        <taxon>Natronospira</taxon>
    </lineage>
</organism>
<comment type="caution">
    <text evidence="1">The sequence shown here is derived from an EMBL/GenBank/DDBJ whole genome shotgun (WGS) entry which is preliminary data.</text>
</comment>